<feature type="transmembrane region" description="Helical" evidence="2">
    <location>
        <begin position="514"/>
        <end position="541"/>
    </location>
</feature>
<reference evidence="3" key="1">
    <citation type="submission" date="2014-09" db="EMBL/GenBank/DDBJ databases">
        <authorList>
            <person name="Magalhaes I.L.F."/>
            <person name="Oliveira U."/>
            <person name="Santos F.R."/>
            <person name="Vidigal T.H.D.A."/>
            <person name="Brescovit A.D."/>
            <person name="Santos A.J."/>
        </authorList>
    </citation>
    <scope>NUCLEOTIDE SEQUENCE</scope>
    <source>
        <tissue evidence="3">Shoot tissue taken approximately 20 cm above the soil surface</tissue>
    </source>
</reference>
<evidence type="ECO:0000313" key="3">
    <source>
        <dbReference type="EMBL" id="JAD29217.1"/>
    </source>
</evidence>
<reference evidence="3" key="2">
    <citation type="journal article" date="2015" name="Data Brief">
        <title>Shoot transcriptome of the giant reed, Arundo donax.</title>
        <authorList>
            <person name="Barrero R.A."/>
            <person name="Guerrero F.D."/>
            <person name="Moolhuijzen P."/>
            <person name="Goolsby J.A."/>
            <person name="Tidwell J."/>
            <person name="Bellgard S.E."/>
            <person name="Bellgard M.I."/>
        </authorList>
    </citation>
    <scope>NUCLEOTIDE SEQUENCE</scope>
    <source>
        <tissue evidence="3">Shoot tissue taken approximately 20 cm above the soil surface</tissue>
    </source>
</reference>
<feature type="compositionally biased region" description="Polar residues" evidence="1">
    <location>
        <begin position="52"/>
        <end position="65"/>
    </location>
</feature>
<sequence>MEPVPESAPTRRGRPIVNPARAHLRGKVFCSAPVARHDLHVPVAPYEIKIKSNPSGGDTNPTNAGDASAEEGSDSIIVDLMKMYGVPNLATRYGGEWNWEQMPTIYIVPMELKRGDENKCYDPVAVQIGLCRNYRFTLELDTDDLQRYKACCVQQLISRHSHLHEPDRTPAALLDGCFESMKSLYPKIRACHSKRITFRDKSDVARTMLLDGCFILHRLLKYARLAESKAKGSEEDSDVDHLNDDDWTQVIGRCCVWQLVTRDLLLLQNQIPFFVLRELFCQLKNDEPEDTIVKGSLMLFRSLCPQMLRPTGSGSVSAIAPSDVHHLLHLFYLSVGFPSGENDRRPSRRQADVLPSELPQWIPGAKELDEAGVRFRKRKNASTFLDIKFDFHSGVLEIPPLQLYDYSDALFRNLIAFEQTYPGTRFDITTYCVFMNCLINTREDMRILHLRGILVNMMNGEQDASRFFNRICSQVHFLSENYLVELMGNVSKYKDSRRHKWRAALVRNYFSNPWVAISVVAAVLLLGMAVVQTFFTVYPYFKPRN</sequence>
<dbReference type="EMBL" id="GBRH01268678">
    <property type="protein sequence ID" value="JAD29217.1"/>
    <property type="molecule type" value="Transcribed_RNA"/>
</dbReference>
<keyword evidence="2" id="KW-0812">Transmembrane</keyword>
<dbReference type="InterPro" id="IPR004158">
    <property type="entry name" value="DUF247_pln"/>
</dbReference>
<evidence type="ECO:0000256" key="2">
    <source>
        <dbReference type="SAM" id="Phobius"/>
    </source>
</evidence>
<keyword evidence="2" id="KW-1133">Transmembrane helix</keyword>
<protein>
    <submittedName>
        <fullName evidence="3">Uncharacterized protein</fullName>
    </submittedName>
</protein>
<accession>A0A0A8Z2Z2</accession>
<evidence type="ECO:0000256" key="1">
    <source>
        <dbReference type="SAM" id="MobiDB-lite"/>
    </source>
</evidence>
<feature type="region of interest" description="Disordered" evidence="1">
    <location>
        <begin position="50"/>
        <end position="71"/>
    </location>
</feature>
<organism evidence="3">
    <name type="scientific">Arundo donax</name>
    <name type="common">Giant reed</name>
    <name type="synonym">Donax arundinaceus</name>
    <dbReference type="NCBI Taxonomy" id="35708"/>
    <lineage>
        <taxon>Eukaryota</taxon>
        <taxon>Viridiplantae</taxon>
        <taxon>Streptophyta</taxon>
        <taxon>Embryophyta</taxon>
        <taxon>Tracheophyta</taxon>
        <taxon>Spermatophyta</taxon>
        <taxon>Magnoliopsida</taxon>
        <taxon>Liliopsida</taxon>
        <taxon>Poales</taxon>
        <taxon>Poaceae</taxon>
        <taxon>PACMAD clade</taxon>
        <taxon>Arundinoideae</taxon>
        <taxon>Arundineae</taxon>
        <taxon>Arundo</taxon>
    </lineage>
</organism>
<dbReference type="PANTHER" id="PTHR31170">
    <property type="entry name" value="BNAC04G53230D PROTEIN"/>
    <property type="match status" value="1"/>
</dbReference>
<proteinExistence type="predicted"/>
<dbReference type="AlphaFoldDB" id="A0A0A8Z2Z2"/>
<dbReference type="PANTHER" id="PTHR31170:SF25">
    <property type="entry name" value="BNAA09G04570D PROTEIN"/>
    <property type="match status" value="1"/>
</dbReference>
<name>A0A0A8Z2Z2_ARUDO</name>
<dbReference type="Pfam" id="PF03140">
    <property type="entry name" value="DUF247"/>
    <property type="match status" value="1"/>
</dbReference>
<keyword evidence="2" id="KW-0472">Membrane</keyword>